<dbReference type="InterPro" id="IPR017946">
    <property type="entry name" value="PLC-like_Pdiesterase_TIM-brl"/>
</dbReference>
<dbReference type="Pfam" id="PF03009">
    <property type="entry name" value="GDPD"/>
    <property type="match status" value="1"/>
</dbReference>
<dbReference type="Proteomes" id="UP000238348">
    <property type="component" value="Chromosome"/>
</dbReference>
<dbReference type="SUPFAM" id="SSF51695">
    <property type="entry name" value="PLC-like phosphodiesterases"/>
    <property type="match status" value="1"/>
</dbReference>
<evidence type="ECO:0000313" key="10">
    <source>
        <dbReference type="EMBL" id="AUX40287.1"/>
    </source>
</evidence>
<dbReference type="AlphaFoldDB" id="A0A2L0ELW3"/>
<keyword evidence="3 8" id="KW-0732">Signal</keyword>
<sequence>MMKKGARTSTTSALLVLPVAAVCACSGGGESVAPAAAPEASETPPPPPPEEPAPYNVQLGPRPYYLVEDMDDGELKETLLACSEGPFERTDFSIGHRGACMQLPEHTRESYEAAARMGAGVLECDVTFTRDRKLVCRHAQCDLHTTTNILAIPELAAKCSEPFVPADAEAGTPASAKCCTSDITLAEFRQLCGKMDAANPDAATVEQYMAATPAFRTDLYATCGTLLTHAESIALFSSLGVKFTPELKAPEVEMPYEGDYDQEAYAQQMIDEYKDAGVDPASVFAQSFRLDDVLYWIEREPEFGAQAVYLDERVDTPEGYETAVAGMQGLADQGVKIVAPPLFALVTLDEEKKIVPSDYAEAARAAGLEIITWTLERSGPLSTGGGYYYQSVADRIDNDGDTMVMLDVLARDVGVRGVFSDWPATVTYYANCMGL</sequence>
<evidence type="ECO:0000256" key="4">
    <source>
        <dbReference type="ARBA" id="ARBA00022798"/>
    </source>
</evidence>
<dbReference type="Gene3D" id="3.20.20.190">
    <property type="entry name" value="Phosphatidylinositol (PI) phosphodiesterase"/>
    <property type="match status" value="1"/>
</dbReference>
<feature type="region of interest" description="Disordered" evidence="7">
    <location>
        <begin position="33"/>
        <end position="57"/>
    </location>
</feature>
<feature type="signal peptide" evidence="8">
    <location>
        <begin position="1"/>
        <end position="24"/>
    </location>
</feature>
<feature type="compositionally biased region" description="Low complexity" evidence="7">
    <location>
        <begin position="33"/>
        <end position="42"/>
    </location>
</feature>
<feature type="compositionally biased region" description="Pro residues" evidence="7">
    <location>
        <begin position="43"/>
        <end position="52"/>
    </location>
</feature>
<evidence type="ECO:0000256" key="2">
    <source>
        <dbReference type="ARBA" id="ARBA00012247"/>
    </source>
</evidence>
<dbReference type="InterPro" id="IPR030395">
    <property type="entry name" value="GP_PDE_dom"/>
</dbReference>
<gene>
    <name evidence="10" type="ORF">SOCE26_016870</name>
</gene>
<evidence type="ECO:0000256" key="3">
    <source>
        <dbReference type="ARBA" id="ARBA00022729"/>
    </source>
</evidence>
<dbReference type="GO" id="GO:0008889">
    <property type="term" value="F:glycerophosphodiester phosphodiesterase activity"/>
    <property type="evidence" value="ECO:0007669"/>
    <property type="project" value="UniProtKB-EC"/>
</dbReference>
<dbReference type="EC" id="3.1.4.46" evidence="2"/>
<proteinExistence type="inferred from homology"/>
<dbReference type="FunFam" id="3.20.20.190:FF:000040">
    <property type="entry name" value="Glycerophosphoryl diester phosphodiesterase family protein"/>
    <property type="match status" value="1"/>
</dbReference>
<accession>A0A2L0ELW3</accession>
<keyword evidence="4" id="KW-0319">Glycerol metabolism</keyword>
<dbReference type="PANTHER" id="PTHR43620:SF7">
    <property type="entry name" value="GLYCEROPHOSPHODIESTER PHOSPHODIESTERASE GDPD5-RELATED"/>
    <property type="match status" value="1"/>
</dbReference>
<evidence type="ECO:0000256" key="6">
    <source>
        <dbReference type="ARBA" id="ARBA00047512"/>
    </source>
</evidence>
<evidence type="ECO:0000256" key="5">
    <source>
        <dbReference type="ARBA" id="ARBA00022801"/>
    </source>
</evidence>
<evidence type="ECO:0000256" key="1">
    <source>
        <dbReference type="ARBA" id="ARBA00007277"/>
    </source>
</evidence>
<protein>
    <recommendedName>
        <fullName evidence="2">glycerophosphodiester phosphodiesterase</fullName>
        <ecNumber evidence="2">3.1.4.46</ecNumber>
    </recommendedName>
</protein>
<dbReference type="PANTHER" id="PTHR43620">
    <property type="entry name" value="GLYCEROPHOSPHORYL DIESTER PHOSPHODIESTERASE"/>
    <property type="match status" value="1"/>
</dbReference>
<reference evidence="10 11" key="1">
    <citation type="submission" date="2015-09" db="EMBL/GenBank/DDBJ databases">
        <title>Sorangium comparison.</title>
        <authorList>
            <person name="Zaburannyi N."/>
            <person name="Bunk B."/>
            <person name="Overmann J."/>
            <person name="Mueller R."/>
        </authorList>
    </citation>
    <scope>NUCLEOTIDE SEQUENCE [LARGE SCALE GENOMIC DNA]</scope>
    <source>
        <strain evidence="10 11">So ce26</strain>
    </source>
</reference>
<comment type="similarity">
    <text evidence="1">Belongs to the glycerophosphoryl diester phosphodiesterase family.</text>
</comment>
<dbReference type="GO" id="GO:0006071">
    <property type="term" value="P:glycerol metabolic process"/>
    <property type="evidence" value="ECO:0007669"/>
    <property type="project" value="UniProtKB-KW"/>
</dbReference>
<feature type="chain" id="PRO_5014739760" description="glycerophosphodiester phosphodiesterase" evidence="8">
    <location>
        <begin position="25"/>
        <end position="435"/>
    </location>
</feature>
<dbReference type="PROSITE" id="PS51257">
    <property type="entry name" value="PROKAR_LIPOPROTEIN"/>
    <property type="match status" value="1"/>
</dbReference>
<dbReference type="GO" id="GO:0006629">
    <property type="term" value="P:lipid metabolic process"/>
    <property type="evidence" value="ECO:0007669"/>
    <property type="project" value="InterPro"/>
</dbReference>
<evidence type="ECO:0000256" key="7">
    <source>
        <dbReference type="SAM" id="MobiDB-lite"/>
    </source>
</evidence>
<name>A0A2L0ELW3_SORCE</name>
<dbReference type="EMBL" id="CP012673">
    <property type="protein sequence ID" value="AUX40287.1"/>
    <property type="molecule type" value="Genomic_DNA"/>
</dbReference>
<organism evidence="10 11">
    <name type="scientific">Sorangium cellulosum</name>
    <name type="common">Polyangium cellulosum</name>
    <dbReference type="NCBI Taxonomy" id="56"/>
    <lineage>
        <taxon>Bacteria</taxon>
        <taxon>Pseudomonadati</taxon>
        <taxon>Myxococcota</taxon>
        <taxon>Polyangia</taxon>
        <taxon>Polyangiales</taxon>
        <taxon>Polyangiaceae</taxon>
        <taxon>Sorangium</taxon>
    </lineage>
</organism>
<comment type="catalytic activity">
    <reaction evidence="6">
        <text>a sn-glycero-3-phosphodiester + H2O = an alcohol + sn-glycerol 3-phosphate + H(+)</text>
        <dbReference type="Rhea" id="RHEA:12969"/>
        <dbReference type="ChEBI" id="CHEBI:15377"/>
        <dbReference type="ChEBI" id="CHEBI:15378"/>
        <dbReference type="ChEBI" id="CHEBI:30879"/>
        <dbReference type="ChEBI" id="CHEBI:57597"/>
        <dbReference type="ChEBI" id="CHEBI:83408"/>
        <dbReference type="EC" id="3.1.4.46"/>
    </reaction>
</comment>
<evidence type="ECO:0000313" key="11">
    <source>
        <dbReference type="Proteomes" id="UP000238348"/>
    </source>
</evidence>
<evidence type="ECO:0000259" key="9">
    <source>
        <dbReference type="PROSITE" id="PS51704"/>
    </source>
</evidence>
<keyword evidence="5 10" id="KW-0378">Hydrolase</keyword>
<dbReference type="PROSITE" id="PS51704">
    <property type="entry name" value="GP_PDE"/>
    <property type="match status" value="1"/>
</dbReference>
<feature type="domain" description="GP-PDE" evidence="9">
    <location>
        <begin position="91"/>
        <end position="408"/>
    </location>
</feature>
<evidence type="ECO:0000256" key="8">
    <source>
        <dbReference type="SAM" id="SignalP"/>
    </source>
</evidence>
<dbReference type="CDD" id="cd08560">
    <property type="entry name" value="GDPD_EcGlpQ_like_1"/>
    <property type="match status" value="1"/>
</dbReference>